<evidence type="ECO:0000313" key="2">
    <source>
        <dbReference type="Proteomes" id="UP000307510"/>
    </source>
</evidence>
<organism evidence="1 2">
    <name type="scientific">Pseudomonas nitroreducens</name>
    <dbReference type="NCBI Taxonomy" id="46680"/>
    <lineage>
        <taxon>Bacteria</taxon>
        <taxon>Pseudomonadati</taxon>
        <taxon>Pseudomonadota</taxon>
        <taxon>Gammaproteobacteria</taxon>
        <taxon>Pseudomonadales</taxon>
        <taxon>Pseudomonadaceae</taxon>
        <taxon>Pseudomonas</taxon>
    </lineage>
</organism>
<reference evidence="2" key="2">
    <citation type="submission" date="2019-06" db="EMBL/GenBank/DDBJ databases">
        <title>AzeR, a transcriptional regulator that responds to azelaic acid in Pseudomonas nitroreducens.</title>
        <authorList>
            <person name="Bez C."/>
            <person name="Javvadi S.G."/>
            <person name="Bertani I."/>
            <person name="Devescovi G."/>
            <person name="Studholme D.J."/>
            <person name="Geller A."/>
            <person name="Levy A."/>
            <person name="Venturi V."/>
        </authorList>
    </citation>
    <scope>NUCLEOTIDE SEQUENCE [LARGE SCALE GENOMIC DNA]</scope>
    <source>
        <strain evidence="2">DSM 9128</strain>
    </source>
</reference>
<evidence type="ECO:0000313" key="1">
    <source>
        <dbReference type="EMBL" id="TLP71547.1"/>
    </source>
</evidence>
<proteinExistence type="predicted"/>
<sequence>MPDQYRVTLNNELITATSNEAAAWETYRRLLRRGDLRAQRPLASICKENEVLHSALCDGRADITEIGPYITPNEILKLVTSKKRTQDLVAAAHTQGYPVTESRVMCWMFSASNPRQQVMSVDELYIVLAGLKELDKE</sequence>
<reference evidence="1 2" key="1">
    <citation type="submission" date="2019-05" db="EMBL/GenBank/DDBJ databases">
        <authorList>
            <person name="Moore K."/>
            <person name="O'Neill P."/>
            <person name="Farbos A."/>
            <person name="Studholme D.J."/>
        </authorList>
    </citation>
    <scope>NUCLEOTIDE SEQUENCE [LARGE SCALE GENOMIC DNA]</scope>
    <source>
        <strain evidence="1 2">DSM 9128</strain>
    </source>
</reference>
<dbReference type="RefSeq" id="WP_138215730.1">
    <property type="nucleotide sequence ID" value="NZ_VASG01000006.1"/>
</dbReference>
<gene>
    <name evidence="1" type="ORF">FEA48_22265</name>
</gene>
<dbReference type="AlphaFoldDB" id="A0A5R9A0X1"/>
<dbReference type="Proteomes" id="UP000307510">
    <property type="component" value="Unassembled WGS sequence"/>
</dbReference>
<name>A0A5R9A0X1_PSENT</name>
<comment type="caution">
    <text evidence="1">The sequence shown here is derived from an EMBL/GenBank/DDBJ whole genome shotgun (WGS) entry which is preliminary data.</text>
</comment>
<accession>A0A5R9A0X1</accession>
<dbReference type="EMBL" id="VASG01000006">
    <property type="protein sequence ID" value="TLP71547.1"/>
    <property type="molecule type" value="Genomic_DNA"/>
</dbReference>
<protein>
    <submittedName>
        <fullName evidence="1">Uncharacterized protein</fullName>
    </submittedName>
</protein>